<dbReference type="InterPro" id="IPR011990">
    <property type="entry name" value="TPR-like_helical_dom_sf"/>
</dbReference>
<gene>
    <name evidence="2" type="ORF">PGLA1383_LOCUS51347</name>
</gene>
<proteinExistence type="predicted"/>
<dbReference type="InterPro" id="IPR002885">
    <property type="entry name" value="PPR_rpt"/>
</dbReference>
<dbReference type="PANTHER" id="PTHR47447:SF17">
    <property type="entry name" value="OS12G0638900 PROTEIN"/>
    <property type="match status" value="1"/>
</dbReference>
<name>A0A813HDN0_POLGL</name>
<sequence>MLGMKIIPDKMSYSASINVCAKEGHWLVAASLLSQMTKEKLEIDQICFNSVIHACEKGGQWRYALGYLCRMPGTRAMQDEISYNAAISACEKGLEWQLAVCLLGSMCGRFGLCKGRSREANALAAKDDVGGGQDRGRAGLAILPTHGCAGSDARSRAQLEVNWQGSSAL</sequence>
<keyword evidence="1" id="KW-0677">Repeat</keyword>
<dbReference type="PANTHER" id="PTHR47447">
    <property type="entry name" value="OS03G0856100 PROTEIN"/>
    <property type="match status" value="1"/>
</dbReference>
<dbReference type="Gene3D" id="1.25.40.10">
    <property type="entry name" value="Tetratricopeptide repeat domain"/>
    <property type="match status" value="1"/>
</dbReference>
<evidence type="ECO:0000313" key="2">
    <source>
        <dbReference type="EMBL" id="CAE8635781.1"/>
    </source>
</evidence>
<dbReference type="Pfam" id="PF01535">
    <property type="entry name" value="PPR"/>
    <property type="match status" value="3"/>
</dbReference>
<reference evidence="2" key="1">
    <citation type="submission" date="2021-02" db="EMBL/GenBank/DDBJ databases">
        <authorList>
            <person name="Dougan E. K."/>
            <person name="Rhodes N."/>
            <person name="Thang M."/>
            <person name="Chan C."/>
        </authorList>
    </citation>
    <scope>NUCLEOTIDE SEQUENCE</scope>
</reference>
<evidence type="ECO:0008006" key="4">
    <source>
        <dbReference type="Google" id="ProtNLM"/>
    </source>
</evidence>
<protein>
    <recommendedName>
        <fullName evidence="4">Pentatricopeptide repeat-containing protein</fullName>
    </recommendedName>
</protein>
<dbReference type="EMBL" id="CAJNNV010031347">
    <property type="protein sequence ID" value="CAE8635781.1"/>
    <property type="molecule type" value="Genomic_DNA"/>
</dbReference>
<evidence type="ECO:0000313" key="3">
    <source>
        <dbReference type="Proteomes" id="UP000654075"/>
    </source>
</evidence>
<dbReference type="AlphaFoldDB" id="A0A813HDN0"/>
<dbReference type="Proteomes" id="UP000654075">
    <property type="component" value="Unassembled WGS sequence"/>
</dbReference>
<organism evidence="2 3">
    <name type="scientific">Polarella glacialis</name>
    <name type="common">Dinoflagellate</name>
    <dbReference type="NCBI Taxonomy" id="89957"/>
    <lineage>
        <taxon>Eukaryota</taxon>
        <taxon>Sar</taxon>
        <taxon>Alveolata</taxon>
        <taxon>Dinophyceae</taxon>
        <taxon>Suessiales</taxon>
        <taxon>Suessiaceae</taxon>
        <taxon>Polarella</taxon>
    </lineage>
</organism>
<keyword evidence="3" id="KW-1185">Reference proteome</keyword>
<comment type="caution">
    <text evidence="2">The sequence shown here is derived from an EMBL/GenBank/DDBJ whole genome shotgun (WGS) entry which is preliminary data.</text>
</comment>
<evidence type="ECO:0000256" key="1">
    <source>
        <dbReference type="ARBA" id="ARBA00022737"/>
    </source>
</evidence>
<accession>A0A813HDN0</accession>